<feature type="region of interest" description="Disordered" evidence="6">
    <location>
        <begin position="451"/>
        <end position="494"/>
    </location>
</feature>
<evidence type="ECO:0000256" key="1">
    <source>
        <dbReference type="ARBA" id="ARBA00001180"/>
    </source>
</evidence>
<dbReference type="EMBL" id="BPLQ01007100">
    <property type="protein sequence ID" value="GIY27884.1"/>
    <property type="molecule type" value="Genomic_DNA"/>
</dbReference>
<feature type="region of interest" description="Disordered" evidence="6">
    <location>
        <begin position="182"/>
        <end position="255"/>
    </location>
</feature>
<dbReference type="Pfam" id="PF04571">
    <property type="entry name" value="Lipin_N"/>
    <property type="match status" value="1"/>
</dbReference>
<dbReference type="Pfam" id="PF16876">
    <property type="entry name" value="Lipin_mid"/>
    <property type="match status" value="1"/>
</dbReference>
<dbReference type="SMART" id="SM00775">
    <property type="entry name" value="LNS2"/>
    <property type="match status" value="1"/>
</dbReference>
<evidence type="ECO:0000313" key="8">
    <source>
        <dbReference type="EMBL" id="GIY27884.1"/>
    </source>
</evidence>
<dbReference type="PANTHER" id="PTHR12181:SF12">
    <property type="entry name" value="PHOSPHATIDATE PHOSPHATASE"/>
    <property type="match status" value="1"/>
</dbReference>
<dbReference type="InterPro" id="IPR013209">
    <property type="entry name" value="LNS2"/>
</dbReference>
<dbReference type="EC" id="3.1.3.4" evidence="4"/>
<dbReference type="InterPro" id="IPR031315">
    <property type="entry name" value="LNS2/PITP"/>
</dbReference>
<feature type="domain" description="LNS2/PITP" evidence="7">
    <location>
        <begin position="822"/>
        <end position="979"/>
    </location>
</feature>
<dbReference type="GO" id="GO:0008195">
    <property type="term" value="F:phosphatidate phosphatase activity"/>
    <property type="evidence" value="ECO:0007669"/>
    <property type="project" value="UniProtKB-EC"/>
</dbReference>
<evidence type="ECO:0000256" key="2">
    <source>
        <dbReference type="ARBA" id="ARBA00001946"/>
    </source>
</evidence>
<dbReference type="InterPro" id="IPR031703">
    <property type="entry name" value="Lipin_mid"/>
</dbReference>
<name>A0AAV4S3H9_9ARAC</name>
<feature type="compositionally biased region" description="Basic and acidic residues" evidence="6">
    <location>
        <begin position="386"/>
        <end position="398"/>
    </location>
</feature>
<feature type="region of interest" description="Disordered" evidence="6">
    <location>
        <begin position="308"/>
        <end position="398"/>
    </location>
</feature>
<evidence type="ECO:0000256" key="5">
    <source>
        <dbReference type="ARBA" id="ARBA00022801"/>
    </source>
</evidence>
<accession>A0AAV4S3H9</accession>
<feature type="region of interest" description="Disordered" evidence="6">
    <location>
        <begin position="134"/>
        <end position="155"/>
    </location>
</feature>
<keyword evidence="5" id="KW-0378">Hydrolase</keyword>
<dbReference type="GO" id="GO:0045944">
    <property type="term" value="P:positive regulation of transcription by RNA polymerase II"/>
    <property type="evidence" value="ECO:0007669"/>
    <property type="project" value="TreeGrafter"/>
</dbReference>
<dbReference type="Proteomes" id="UP001054837">
    <property type="component" value="Unassembled WGS sequence"/>
</dbReference>
<gene>
    <name evidence="8" type="primary">LPIN1</name>
    <name evidence="8" type="ORF">CDAR_6331</name>
</gene>
<keyword evidence="9" id="KW-1185">Reference proteome</keyword>
<organism evidence="8 9">
    <name type="scientific">Caerostris darwini</name>
    <dbReference type="NCBI Taxonomy" id="1538125"/>
    <lineage>
        <taxon>Eukaryota</taxon>
        <taxon>Metazoa</taxon>
        <taxon>Ecdysozoa</taxon>
        <taxon>Arthropoda</taxon>
        <taxon>Chelicerata</taxon>
        <taxon>Arachnida</taxon>
        <taxon>Araneae</taxon>
        <taxon>Araneomorphae</taxon>
        <taxon>Entelegynae</taxon>
        <taxon>Araneoidea</taxon>
        <taxon>Araneidae</taxon>
        <taxon>Caerostris</taxon>
    </lineage>
</organism>
<dbReference type="InterPro" id="IPR036412">
    <property type="entry name" value="HAD-like_sf"/>
</dbReference>
<dbReference type="GO" id="GO:0032869">
    <property type="term" value="P:cellular response to insulin stimulus"/>
    <property type="evidence" value="ECO:0007669"/>
    <property type="project" value="TreeGrafter"/>
</dbReference>
<dbReference type="Pfam" id="PF08235">
    <property type="entry name" value="LNS2"/>
    <property type="match status" value="1"/>
</dbReference>
<sequence>MLYLGKFINNFKDFYNDINSATLTGAIDVIVVRQPDGSYVCSPFHVRFGKIGVLRSREKVVDIEVNGVPVDIHMKLGESGEAFFVEEVCTENEIPSYLATSPLPEIPDIEAELEKMKQLTDMNDENVAHVLQNESLENTQNVSEEDQVLTSSRPSKLQDCDIVTSDSISNKSINNISETNKSLPKAAKSTDDCVVPEDNINNVNTDSSDEYKTKRRRRKKAPSKKRSKAKDMPVPKSSTIPNHPVDLNAKDSDKPEEIFQMDDDFVEGDDEGFGSTGGLSRSISLPVSAKVDDLFNHDWNRRKMSTTFTGEFHPFSDGDVTPLSSPIGSRPPSPKSDTEYENLKIETGSPDLSEPSWGWGQLPNVPRNLSDPNLQSQGGSSNLNDANKDEDISTDADKRSMLGGMLNFMRSTKKIRHMPESEGIYLSDLNSEELDPEVAALYFPKFKSSYGQPCQVKDEDTESGKGPSLPHSPHTVEGGGPLSQDSDSDERLSLDHYSPCKEKSENASYPYSDIAMSLCGGLQDPEIDLPEKRFLHSLITYDEFSENPSILSDPNLVIRIGGKFYNWQTAASMLTSIIMFQRPLPPQTASKLINENMPKKKKKSYSSWWSWRRSETENKQENEQNIQIGNEISSISVTSSITETTEIEHEETVEQKESVSKITHDVAISIEETVTKVVTNEYEQLQLPPDDLLQEVIVESEIQLDEQIEINQIPPSSECSTVSSSPIDISGSLRSHVDNSSLSPPETVAQNHFSAKSINELEENDKPLKEKYIKSLRLTTKQIENLNLNEGPNEFVFSVTTAYQGTTKCTCQVFLWNYNDKIVISDIDGTITKSDVLGHILPMVGHSWAQLGVAKLFTKIQDNGYRFLYLSARAIGQARITRDYLRKVRQGEICLPDGPLLLSPTSLISALHREVIERKPEEFKISCLKDIQTLFPSFMGNPFYAGFGNKINDQWAYRAVGIPLTRSFTINHRGELKLELIQTFQSSYTRLSDDVDHVFPPLKPSHKSNGHPTPIFSSPEEFSYFTYWREPVPALSDEDIAV</sequence>
<dbReference type="SUPFAM" id="SSF56784">
    <property type="entry name" value="HAD-like"/>
    <property type="match status" value="1"/>
</dbReference>
<evidence type="ECO:0000259" key="7">
    <source>
        <dbReference type="SMART" id="SM00775"/>
    </source>
</evidence>
<dbReference type="GO" id="GO:0019432">
    <property type="term" value="P:triglyceride biosynthetic process"/>
    <property type="evidence" value="ECO:0007669"/>
    <property type="project" value="TreeGrafter"/>
</dbReference>
<evidence type="ECO:0000313" key="9">
    <source>
        <dbReference type="Proteomes" id="UP001054837"/>
    </source>
</evidence>
<dbReference type="GO" id="GO:0005634">
    <property type="term" value="C:nucleus"/>
    <property type="evidence" value="ECO:0007669"/>
    <property type="project" value="TreeGrafter"/>
</dbReference>
<proteinExistence type="inferred from homology"/>
<dbReference type="GO" id="GO:0009062">
    <property type="term" value="P:fatty acid catabolic process"/>
    <property type="evidence" value="ECO:0007669"/>
    <property type="project" value="TreeGrafter"/>
</dbReference>
<evidence type="ECO:0000256" key="4">
    <source>
        <dbReference type="ARBA" id="ARBA00012638"/>
    </source>
</evidence>
<protein>
    <recommendedName>
        <fullName evidence="4">phosphatidate phosphatase</fullName>
        <ecNumber evidence="4">3.1.3.4</ecNumber>
    </recommendedName>
</protein>
<dbReference type="InterPro" id="IPR026058">
    <property type="entry name" value="LIPIN"/>
</dbReference>
<dbReference type="AlphaFoldDB" id="A0AAV4S3H9"/>
<feature type="compositionally biased region" description="Polar residues" evidence="6">
    <location>
        <begin position="370"/>
        <end position="385"/>
    </location>
</feature>
<feature type="compositionally biased region" description="Basic residues" evidence="6">
    <location>
        <begin position="213"/>
        <end position="228"/>
    </location>
</feature>
<dbReference type="InterPro" id="IPR007651">
    <property type="entry name" value="Lipin_N"/>
</dbReference>
<comment type="caution">
    <text evidence="8">The sequence shown here is derived from an EMBL/GenBank/DDBJ whole genome shotgun (WGS) entry which is preliminary data.</text>
</comment>
<reference evidence="8 9" key="1">
    <citation type="submission" date="2021-06" db="EMBL/GenBank/DDBJ databases">
        <title>Caerostris darwini draft genome.</title>
        <authorList>
            <person name="Kono N."/>
            <person name="Arakawa K."/>
        </authorList>
    </citation>
    <scope>NUCLEOTIDE SEQUENCE [LARGE SCALE GENOMIC DNA]</scope>
</reference>
<comment type="cofactor">
    <cofactor evidence="2">
        <name>Mg(2+)</name>
        <dbReference type="ChEBI" id="CHEBI:18420"/>
    </cofactor>
</comment>
<dbReference type="GO" id="GO:0003713">
    <property type="term" value="F:transcription coactivator activity"/>
    <property type="evidence" value="ECO:0007669"/>
    <property type="project" value="TreeGrafter"/>
</dbReference>
<evidence type="ECO:0000256" key="6">
    <source>
        <dbReference type="SAM" id="MobiDB-lite"/>
    </source>
</evidence>
<evidence type="ECO:0000256" key="3">
    <source>
        <dbReference type="ARBA" id="ARBA00005476"/>
    </source>
</evidence>
<dbReference type="PANTHER" id="PTHR12181">
    <property type="entry name" value="LIPIN"/>
    <property type="match status" value="1"/>
</dbReference>
<comment type="similarity">
    <text evidence="3">Belongs to the lipin family.</text>
</comment>
<comment type="catalytic activity">
    <reaction evidence="1">
        <text>a 1,2-diacyl-sn-glycero-3-phosphate + H2O = a 1,2-diacyl-sn-glycerol + phosphate</text>
        <dbReference type="Rhea" id="RHEA:27429"/>
        <dbReference type="ChEBI" id="CHEBI:15377"/>
        <dbReference type="ChEBI" id="CHEBI:17815"/>
        <dbReference type="ChEBI" id="CHEBI:43474"/>
        <dbReference type="ChEBI" id="CHEBI:58608"/>
        <dbReference type="EC" id="3.1.3.4"/>
    </reaction>
    <physiologicalReaction direction="left-to-right" evidence="1">
        <dbReference type="Rhea" id="RHEA:27430"/>
    </physiologicalReaction>
</comment>